<gene>
    <name evidence="14" type="primary">rnhB</name>
    <name evidence="18" type="ORF">IGS68_17345</name>
</gene>
<comment type="cofactor">
    <cofactor evidence="2">
        <name>Mg(2+)</name>
        <dbReference type="ChEBI" id="CHEBI:18420"/>
    </cofactor>
</comment>
<dbReference type="EMBL" id="CP067420">
    <property type="protein sequence ID" value="QQP87839.1"/>
    <property type="molecule type" value="Genomic_DNA"/>
</dbReference>
<evidence type="ECO:0000256" key="13">
    <source>
        <dbReference type="ARBA" id="ARBA00023211"/>
    </source>
</evidence>
<dbReference type="InterPro" id="IPR012337">
    <property type="entry name" value="RNaseH-like_sf"/>
</dbReference>
<evidence type="ECO:0000256" key="9">
    <source>
        <dbReference type="ARBA" id="ARBA00022722"/>
    </source>
</evidence>
<comment type="cofactor">
    <cofactor evidence="14 15">
        <name>Mn(2+)</name>
        <dbReference type="ChEBI" id="CHEBI:29035"/>
    </cofactor>
    <cofactor evidence="14 15">
        <name>Mg(2+)</name>
        <dbReference type="ChEBI" id="CHEBI:18420"/>
    </cofactor>
    <text evidence="14 15">Manganese or magnesium. Binds 1 divalent metal ion per monomer in the absence of substrate. May bind a second metal ion after substrate binding.</text>
</comment>
<feature type="binding site" evidence="14 15">
    <location>
        <position position="23"/>
    </location>
    <ligand>
        <name>a divalent metal cation</name>
        <dbReference type="ChEBI" id="CHEBI:60240"/>
    </ligand>
</feature>
<dbReference type="Pfam" id="PF01351">
    <property type="entry name" value="RNase_HII"/>
    <property type="match status" value="1"/>
</dbReference>
<dbReference type="InterPro" id="IPR024567">
    <property type="entry name" value="RNase_HII/HIII_dom"/>
</dbReference>
<evidence type="ECO:0000256" key="11">
    <source>
        <dbReference type="ARBA" id="ARBA00022759"/>
    </source>
</evidence>
<evidence type="ECO:0000256" key="7">
    <source>
        <dbReference type="ARBA" id="ARBA00019179"/>
    </source>
</evidence>
<keyword evidence="13 14" id="KW-0464">Manganese</keyword>
<dbReference type="PANTHER" id="PTHR10954">
    <property type="entry name" value="RIBONUCLEASE H2 SUBUNIT A"/>
    <property type="match status" value="1"/>
</dbReference>
<dbReference type="HAMAP" id="MF_00052_B">
    <property type="entry name" value="RNase_HII_B"/>
    <property type="match status" value="1"/>
</dbReference>
<feature type="domain" description="RNase H type-2" evidence="17">
    <location>
        <begin position="16"/>
        <end position="208"/>
    </location>
</feature>
<keyword evidence="10 14" id="KW-0479">Metal-binding</keyword>
<evidence type="ECO:0000256" key="16">
    <source>
        <dbReference type="RuleBase" id="RU003515"/>
    </source>
</evidence>
<keyword evidence="12 14" id="KW-0378">Hydrolase</keyword>
<name>A0ABX7B2E8_9PROT</name>
<evidence type="ECO:0000256" key="4">
    <source>
        <dbReference type="ARBA" id="ARBA00004496"/>
    </source>
</evidence>
<evidence type="ECO:0000256" key="15">
    <source>
        <dbReference type="PROSITE-ProRule" id="PRU01319"/>
    </source>
</evidence>
<comment type="catalytic activity">
    <reaction evidence="1 14 15 16">
        <text>Endonucleolytic cleavage to 5'-phosphomonoester.</text>
        <dbReference type="EC" id="3.1.26.4"/>
    </reaction>
</comment>
<evidence type="ECO:0000256" key="14">
    <source>
        <dbReference type="HAMAP-Rule" id="MF_00052"/>
    </source>
</evidence>
<evidence type="ECO:0000256" key="2">
    <source>
        <dbReference type="ARBA" id="ARBA00001946"/>
    </source>
</evidence>
<dbReference type="SUPFAM" id="SSF53098">
    <property type="entry name" value="Ribonuclease H-like"/>
    <property type="match status" value="1"/>
</dbReference>
<dbReference type="InterPro" id="IPR001352">
    <property type="entry name" value="RNase_HII/HIII"/>
</dbReference>
<sequence length="219" mass="22475">MPDLTHEIAAGYGTGTIVCGVDEVGRGPLAGPVVAAAAILPPDGLPPALAALVNDSKLLKPGVREELAPLIRASATVAIGIADVGEIDRLNILRASLLAMKRAVEALGVRPGVALVDGNKAPDLACPVRTIVGGDAASLSIAAASVVAKVERDRIMAALARTHPGYSWERNAGYPTAEHRKALISLGVTPHHRRSFGPVKVALATQGTEKASPDSGFEK</sequence>
<dbReference type="NCBIfam" id="NF000595">
    <property type="entry name" value="PRK00015.1-3"/>
    <property type="match status" value="1"/>
</dbReference>
<comment type="subcellular location">
    <subcellularLocation>
        <location evidence="4 14">Cytoplasm</location>
    </subcellularLocation>
</comment>
<accession>A0ABX7B2E8</accession>
<evidence type="ECO:0000256" key="10">
    <source>
        <dbReference type="ARBA" id="ARBA00022723"/>
    </source>
</evidence>
<evidence type="ECO:0000256" key="3">
    <source>
        <dbReference type="ARBA" id="ARBA00004065"/>
    </source>
</evidence>
<feature type="binding site" evidence="14 15">
    <location>
        <position position="117"/>
    </location>
    <ligand>
        <name>a divalent metal cation</name>
        <dbReference type="ChEBI" id="CHEBI:60240"/>
    </ligand>
</feature>
<dbReference type="PANTHER" id="PTHR10954:SF18">
    <property type="entry name" value="RIBONUCLEASE HII"/>
    <property type="match status" value="1"/>
</dbReference>
<comment type="function">
    <text evidence="3 14 16">Endonuclease that specifically degrades the RNA of RNA-DNA hybrids.</text>
</comment>
<dbReference type="InterPro" id="IPR036397">
    <property type="entry name" value="RNaseH_sf"/>
</dbReference>
<protein>
    <recommendedName>
        <fullName evidence="7 14">Ribonuclease HII</fullName>
        <shortName evidence="14">RNase HII</shortName>
        <ecNumber evidence="6 14">3.1.26.4</ecNumber>
    </recommendedName>
</protein>
<evidence type="ECO:0000313" key="18">
    <source>
        <dbReference type="EMBL" id="QQP87839.1"/>
    </source>
</evidence>
<evidence type="ECO:0000313" key="19">
    <source>
        <dbReference type="Proteomes" id="UP000595197"/>
    </source>
</evidence>
<keyword evidence="11 14" id="KW-0255">Endonuclease</keyword>
<dbReference type="PROSITE" id="PS51975">
    <property type="entry name" value="RNASE_H_2"/>
    <property type="match status" value="1"/>
</dbReference>
<organism evidence="18 19">
    <name type="scientific">Skermanella cutis</name>
    <dbReference type="NCBI Taxonomy" id="2775420"/>
    <lineage>
        <taxon>Bacteria</taxon>
        <taxon>Pseudomonadati</taxon>
        <taxon>Pseudomonadota</taxon>
        <taxon>Alphaproteobacteria</taxon>
        <taxon>Rhodospirillales</taxon>
        <taxon>Azospirillaceae</taxon>
        <taxon>Skermanella</taxon>
    </lineage>
</organism>
<keyword evidence="8 14" id="KW-0963">Cytoplasm</keyword>
<evidence type="ECO:0000256" key="12">
    <source>
        <dbReference type="ARBA" id="ARBA00022801"/>
    </source>
</evidence>
<dbReference type="Gene3D" id="3.30.420.10">
    <property type="entry name" value="Ribonuclease H-like superfamily/Ribonuclease H"/>
    <property type="match status" value="1"/>
</dbReference>
<keyword evidence="9 14" id="KW-0540">Nuclease</keyword>
<dbReference type="EC" id="3.1.26.4" evidence="6 14"/>
<evidence type="ECO:0000256" key="5">
    <source>
        <dbReference type="ARBA" id="ARBA00007383"/>
    </source>
</evidence>
<proteinExistence type="inferred from homology"/>
<evidence type="ECO:0000256" key="6">
    <source>
        <dbReference type="ARBA" id="ARBA00012180"/>
    </source>
</evidence>
<dbReference type="RefSeq" id="WP_201071830.1">
    <property type="nucleotide sequence ID" value="NZ_CP067420.1"/>
</dbReference>
<evidence type="ECO:0000256" key="1">
    <source>
        <dbReference type="ARBA" id="ARBA00000077"/>
    </source>
</evidence>
<keyword evidence="19" id="KW-1185">Reference proteome</keyword>
<feature type="binding site" evidence="14 15">
    <location>
        <position position="22"/>
    </location>
    <ligand>
        <name>a divalent metal cation</name>
        <dbReference type="ChEBI" id="CHEBI:60240"/>
    </ligand>
</feature>
<dbReference type="InterPro" id="IPR022898">
    <property type="entry name" value="RNase_HII"/>
</dbReference>
<dbReference type="Proteomes" id="UP000595197">
    <property type="component" value="Chromosome"/>
</dbReference>
<comment type="similarity">
    <text evidence="5 14 16">Belongs to the RNase HII family.</text>
</comment>
<evidence type="ECO:0000259" key="17">
    <source>
        <dbReference type="PROSITE" id="PS51975"/>
    </source>
</evidence>
<dbReference type="GO" id="GO:0004523">
    <property type="term" value="F:RNA-DNA hybrid ribonuclease activity"/>
    <property type="evidence" value="ECO:0007669"/>
    <property type="project" value="UniProtKB-EC"/>
</dbReference>
<dbReference type="CDD" id="cd07182">
    <property type="entry name" value="RNase_HII_bacteria_HII_like"/>
    <property type="match status" value="1"/>
</dbReference>
<evidence type="ECO:0000256" key="8">
    <source>
        <dbReference type="ARBA" id="ARBA00022490"/>
    </source>
</evidence>
<reference evidence="18" key="1">
    <citation type="submission" date="2021-02" db="EMBL/GenBank/DDBJ databases">
        <title>Skermanella TT6 skin isolate.</title>
        <authorList>
            <person name="Lee K."/>
            <person name="Ganzorig M."/>
        </authorList>
    </citation>
    <scope>NUCLEOTIDE SEQUENCE</scope>
    <source>
        <strain evidence="18">TT6</strain>
    </source>
</reference>